<dbReference type="AlphaFoldDB" id="A0A7S8ECM3"/>
<name>A0A7S8ECM3_9CHLR</name>
<dbReference type="RefSeq" id="WP_195172576.1">
    <property type="nucleotide sequence ID" value="NZ_CP062983.1"/>
</dbReference>
<evidence type="ECO:0000313" key="1">
    <source>
        <dbReference type="EMBL" id="QPC84513.1"/>
    </source>
</evidence>
<dbReference type="KEGG" id="pmet:G4Y79_09095"/>
<dbReference type="InterPro" id="IPR025368">
    <property type="entry name" value="DUF4272"/>
</dbReference>
<dbReference type="Proteomes" id="UP000594468">
    <property type="component" value="Chromosome"/>
</dbReference>
<keyword evidence="2" id="KW-1185">Reference proteome</keyword>
<reference evidence="1 2" key="1">
    <citation type="submission" date="2020-02" db="EMBL/GenBank/DDBJ databases">
        <authorList>
            <person name="Zheng R.K."/>
            <person name="Sun C.M."/>
        </authorList>
    </citation>
    <scope>NUCLEOTIDE SEQUENCE [LARGE SCALE GENOMIC DNA]</scope>
    <source>
        <strain evidence="2">rifampicinis</strain>
    </source>
</reference>
<evidence type="ECO:0000313" key="2">
    <source>
        <dbReference type="Proteomes" id="UP000594468"/>
    </source>
</evidence>
<accession>A0A7S8ECM3</accession>
<organism evidence="1 2">
    <name type="scientific">Phototrophicus methaneseepsis</name>
    <dbReference type="NCBI Taxonomy" id="2710758"/>
    <lineage>
        <taxon>Bacteria</taxon>
        <taxon>Bacillati</taxon>
        <taxon>Chloroflexota</taxon>
        <taxon>Candidatus Thermofontia</taxon>
        <taxon>Phototrophicales</taxon>
        <taxon>Phototrophicaceae</taxon>
        <taxon>Phototrophicus</taxon>
    </lineage>
</organism>
<gene>
    <name evidence="1" type="ORF">G4Y79_09095</name>
</gene>
<dbReference type="EMBL" id="CP062983">
    <property type="protein sequence ID" value="QPC84513.1"/>
    <property type="molecule type" value="Genomic_DNA"/>
</dbReference>
<dbReference type="Pfam" id="PF14094">
    <property type="entry name" value="DUF4272"/>
    <property type="match status" value="1"/>
</dbReference>
<proteinExistence type="predicted"/>
<sequence length="373" mass="42884">MPENFLLYVATDEIVPLQELFELTGNDEIQPHTDGARISGYTVTWEDVTVKLMVLPNDVFKINRRNMVQFMGMLVNDRNDKRARKAMRRAEGMALAYEVTVTPGWDEEEKAEQILNGVMAYYDYAFIFANDAFYNENGNRIVGTESSENRFFPRAEQTETYSKEAIARKKQSLKRLAKEGVPYIEHLPPIADADQTTLRPVEDAVKRALALILIADRAKGGSVTHYQEQVQQYGLADAITPDEKRFALEVDPDDYLFDMYDVRYESAWALFWALGYVESLGRPDHYADKDALKQFMEQGTAALIQNAKMRDISTILDETDLIYRYHWAIVDAELYNTARPEGLLVDVVEERHRALNWLIGYQDQDWDAVTTDT</sequence>
<protein>
    <submittedName>
        <fullName evidence="1">DUF4272 domain-containing protein</fullName>
    </submittedName>
</protein>